<evidence type="ECO:0000313" key="4">
    <source>
        <dbReference type="EMBL" id="GAA2506621.1"/>
    </source>
</evidence>
<dbReference type="Proteomes" id="UP001499942">
    <property type="component" value="Unassembled WGS sequence"/>
</dbReference>
<feature type="domain" description="Flavin reductase like" evidence="3">
    <location>
        <begin position="33"/>
        <end position="176"/>
    </location>
</feature>
<dbReference type="RefSeq" id="WP_344363920.1">
    <property type="nucleotide sequence ID" value="NZ_BAAASR010000024.1"/>
</dbReference>
<keyword evidence="5" id="KW-1185">Reference proteome</keyword>
<dbReference type="Gene3D" id="2.30.110.10">
    <property type="entry name" value="Electron Transport, Fmn-binding Protein, Chain A"/>
    <property type="match status" value="1"/>
</dbReference>
<reference evidence="4 5" key="1">
    <citation type="journal article" date="2019" name="Int. J. Syst. Evol. Microbiol.">
        <title>The Global Catalogue of Microorganisms (GCM) 10K type strain sequencing project: providing services to taxonomists for standard genome sequencing and annotation.</title>
        <authorList>
            <consortium name="The Broad Institute Genomics Platform"/>
            <consortium name="The Broad Institute Genome Sequencing Center for Infectious Disease"/>
            <person name="Wu L."/>
            <person name="Ma J."/>
        </authorList>
    </citation>
    <scope>NUCLEOTIDE SEQUENCE [LARGE SCALE GENOMIC DNA]</scope>
    <source>
        <strain evidence="4 5">JCM 5062</strain>
    </source>
</reference>
<dbReference type="PANTHER" id="PTHR30466">
    <property type="entry name" value="FLAVIN REDUCTASE"/>
    <property type="match status" value="1"/>
</dbReference>
<evidence type="ECO:0000256" key="1">
    <source>
        <dbReference type="ARBA" id="ARBA00023002"/>
    </source>
</evidence>
<evidence type="ECO:0000313" key="5">
    <source>
        <dbReference type="Proteomes" id="UP001499942"/>
    </source>
</evidence>
<dbReference type="PANTHER" id="PTHR30466:SF1">
    <property type="entry name" value="FMN REDUCTASE (NADH) RUTF"/>
    <property type="match status" value="1"/>
</dbReference>
<evidence type="ECO:0000259" key="3">
    <source>
        <dbReference type="SMART" id="SM00903"/>
    </source>
</evidence>
<dbReference type="EMBL" id="BAAASR010000024">
    <property type="protein sequence ID" value="GAA2506621.1"/>
    <property type="molecule type" value="Genomic_DNA"/>
</dbReference>
<dbReference type="InterPro" id="IPR050268">
    <property type="entry name" value="NADH-dep_flavin_reductase"/>
</dbReference>
<dbReference type="Pfam" id="PF01613">
    <property type="entry name" value="Flavin_Reduct"/>
    <property type="match status" value="1"/>
</dbReference>
<dbReference type="SUPFAM" id="SSF50475">
    <property type="entry name" value="FMN-binding split barrel"/>
    <property type="match status" value="1"/>
</dbReference>
<organism evidence="4 5">
    <name type="scientific">Streptomyces gobitricini</name>
    <dbReference type="NCBI Taxonomy" id="68211"/>
    <lineage>
        <taxon>Bacteria</taxon>
        <taxon>Bacillati</taxon>
        <taxon>Actinomycetota</taxon>
        <taxon>Actinomycetes</taxon>
        <taxon>Kitasatosporales</taxon>
        <taxon>Streptomycetaceae</taxon>
        <taxon>Streptomyces</taxon>
    </lineage>
</organism>
<comment type="caution">
    <text evidence="4">The sequence shown here is derived from an EMBL/GenBank/DDBJ whole genome shotgun (WGS) entry which is preliminary data.</text>
</comment>
<sequence length="201" mass="21171">MRPEAGATGAAAAGDVRATAGAPVPTDAFRATMAHMPTCVTVVTAATRHGPVGCTASAVLSLSLHPPGLLVSLAAAGRTAREIRRVGGFAVNVLSWEQRDLTRRFAEEPPCRRFEGVTWEVQDGQPVLAGVAASVVCAVDRCYDVWDHTLLVGRVVRSAHHPDRTPLIHHRRTHDRPAALGVPPGGASAVHRAPRVTGRSV</sequence>
<gene>
    <name evidence="4" type="ORF">GCM10010393_44310</name>
</gene>
<name>A0ABN3MRV3_9ACTN</name>
<dbReference type="InterPro" id="IPR002563">
    <property type="entry name" value="Flavin_Rdtase-like_dom"/>
</dbReference>
<dbReference type="SMART" id="SM00903">
    <property type="entry name" value="Flavin_Reduct"/>
    <property type="match status" value="1"/>
</dbReference>
<dbReference type="InterPro" id="IPR012349">
    <property type="entry name" value="Split_barrel_FMN-bd"/>
</dbReference>
<keyword evidence="1" id="KW-0560">Oxidoreductase</keyword>
<feature type="region of interest" description="Disordered" evidence="2">
    <location>
        <begin position="176"/>
        <end position="201"/>
    </location>
</feature>
<accession>A0ABN3MRV3</accession>
<evidence type="ECO:0000256" key="2">
    <source>
        <dbReference type="SAM" id="MobiDB-lite"/>
    </source>
</evidence>
<proteinExistence type="predicted"/>
<protein>
    <recommendedName>
        <fullName evidence="3">Flavin reductase like domain-containing protein</fullName>
    </recommendedName>
</protein>